<name>A0AAE7JPJ8_9BACT</name>
<organism evidence="1 2">
    <name type="scientific">Campylobacter ureolyticus</name>
    <dbReference type="NCBI Taxonomy" id="827"/>
    <lineage>
        <taxon>Bacteria</taxon>
        <taxon>Pseudomonadati</taxon>
        <taxon>Campylobacterota</taxon>
        <taxon>Epsilonproteobacteria</taxon>
        <taxon>Campylobacterales</taxon>
        <taxon>Campylobacteraceae</taxon>
        <taxon>Campylobacter</taxon>
    </lineage>
</organism>
<dbReference type="EMBL" id="CP053832">
    <property type="protein sequence ID" value="QKF84178.1"/>
    <property type="molecule type" value="Genomic_DNA"/>
</dbReference>
<evidence type="ECO:0000313" key="1">
    <source>
        <dbReference type="EMBL" id="QKF84178.1"/>
    </source>
</evidence>
<reference evidence="1 2" key="1">
    <citation type="submission" date="2020-05" db="EMBL/GenBank/DDBJ databases">
        <title>Complete genome sequencing of Campylobacter and Arcobacter type strains.</title>
        <authorList>
            <person name="Miller W.G."/>
            <person name="Yee E."/>
        </authorList>
    </citation>
    <scope>NUCLEOTIDE SEQUENCE [LARGE SCALE GENOMIC DNA]</scope>
    <source>
        <strain evidence="1 2">LMG 6451</strain>
    </source>
</reference>
<proteinExistence type="predicted"/>
<evidence type="ECO:0000313" key="2">
    <source>
        <dbReference type="Proteomes" id="UP000509722"/>
    </source>
</evidence>
<sequence length="105" mass="12633">MGYIFYHLTQINVSAKYINCDFEFPYFATMDRKFTMQYRNILKYKGIAIIKKNKETIIKTIPIPNEEFNSILKEHKNNKSYHKEKNLYALSLLIKQEAEDKFKKI</sequence>
<gene>
    <name evidence="1" type="ORF">CURT_0675</name>
</gene>
<dbReference type="AlphaFoldDB" id="A0AAE7JPJ8"/>
<accession>A0AAE7JPJ8</accession>
<dbReference type="Proteomes" id="UP000509722">
    <property type="component" value="Chromosome"/>
</dbReference>
<protein>
    <submittedName>
        <fullName evidence="1">Uncharacterized protein</fullName>
    </submittedName>
</protein>